<proteinExistence type="predicted"/>
<organism evidence="3 4">
    <name type="scientific">Leucobacter chromiireducens subsp. solipictus</name>
    <dbReference type="NCBI Taxonomy" id="398235"/>
    <lineage>
        <taxon>Bacteria</taxon>
        <taxon>Bacillati</taxon>
        <taxon>Actinomycetota</taxon>
        <taxon>Actinomycetes</taxon>
        <taxon>Micrococcales</taxon>
        <taxon>Microbacteriaceae</taxon>
        <taxon>Leucobacter</taxon>
    </lineage>
</organism>
<evidence type="ECO:0000313" key="3">
    <source>
        <dbReference type="EMBL" id="MBL3679223.1"/>
    </source>
</evidence>
<accession>A0ABS1SF92</accession>
<gene>
    <name evidence="3" type="ORF">D3230_07910</name>
</gene>
<evidence type="ECO:0000256" key="1">
    <source>
        <dbReference type="SAM" id="MobiDB-lite"/>
    </source>
</evidence>
<feature type="transmembrane region" description="Helical" evidence="2">
    <location>
        <begin position="30"/>
        <end position="48"/>
    </location>
</feature>
<dbReference type="EMBL" id="QYAC01000003">
    <property type="protein sequence ID" value="MBL3679223.1"/>
    <property type="molecule type" value="Genomic_DNA"/>
</dbReference>
<keyword evidence="2" id="KW-0812">Transmembrane</keyword>
<keyword evidence="4" id="KW-1185">Reference proteome</keyword>
<feature type="transmembrane region" description="Helical" evidence="2">
    <location>
        <begin position="7"/>
        <end position="24"/>
    </location>
</feature>
<evidence type="ECO:0000256" key="2">
    <source>
        <dbReference type="SAM" id="Phobius"/>
    </source>
</evidence>
<sequence length="80" mass="8166">MERFRSGIILLLGAGGVLIIFLARPVNAPTVAWVTVGVLAGLALVELLRRPESASPAAGPAHTDTADRPGGLAAQAPRAE</sequence>
<comment type="caution">
    <text evidence="3">The sequence shown here is derived from an EMBL/GenBank/DDBJ whole genome shotgun (WGS) entry which is preliminary data.</text>
</comment>
<name>A0ABS1SF92_9MICO</name>
<keyword evidence="2" id="KW-0472">Membrane</keyword>
<keyword evidence="2" id="KW-1133">Transmembrane helix</keyword>
<dbReference type="Proteomes" id="UP001645859">
    <property type="component" value="Unassembled WGS sequence"/>
</dbReference>
<feature type="region of interest" description="Disordered" evidence="1">
    <location>
        <begin position="54"/>
        <end position="80"/>
    </location>
</feature>
<reference evidence="3 4" key="1">
    <citation type="submission" date="2018-09" db="EMBL/GenBank/DDBJ databases">
        <title>Comparative genomics of Leucobacter spp.</title>
        <authorList>
            <person name="Reis A.C."/>
            <person name="Kolvenbach B.A."/>
            <person name="Corvini P.F.X."/>
            <person name="Nunes O.C."/>
        </authorList>
    </citation>
    <scope>NUCLEOTIDE SEQUENCE [LARGE SCALE GENOMIC DNA]</scope>
    <source>
        <strain evidence="3 4">TAN 31504</strain>
    </source>
</reference>
<evidence type="ECO:0000313" key="4">
    <source>
        <dbReference type="Proteomes" id="UP001645859"/>
    </source>
</evidence>
<protein>
    <submittedName>
        <fullName evidence="3">Uncharacterized protein</fullName>
    </submittedName>
</protein>